<dbReference type="RefSeq" id="WP_154580951.1">
    <property type="nucleotide sequence ID" value="NZ_VULP01000013.1"/>
</dbReference>
<feature type="transmembrane region" description="Helical" evidence="1">
    <location>
        <begin position="585"/>
        <end position="602"/>
    </location>
</feature>
<organism evidence="2 3">
    <name type="scientific">Anaerobutyricum soehngenii</name>
    <dbReference type="NCBI Taxonomy" id="105843"/>
    <lineage>
        <taxon>Bacteria</taxon>
        <taxon>Bacillati</taxon>
        <taxon>Bacillota</taxon>
        <taxon>Clostridia</taxon>
        <taxon>Lachnospirales</taxon>
        <taxon>Lachnospiraceae</taxon>
        <taxon>Anaerobutyricum</taxon>
    </lineage>
</organism>
<keyword evidence="1" id="KW-0472">Membrane</keyword>
<feature type="transmembrane region" description="Helical" evidence="1">
    <location>
        <begin position="351"/>
        <end position="368"/>
    </location>
</feature>
<evidence type="ECO:0008006" key="4">
    <source>
        <dbReference type="Google" id="ProtNLM"/>
    </source>
</evidence>
<reference evidence="2 3" key="1">
    <citation type="submission" date="2019-08" db="EMBL/GenBank/DDBJ databases">
        <title>In-depth cultivation of the pig gut microbiome towards novel bacterial diversity and tailored functional studies.</title>
        <authorList>
            <person name="Wylensek D."/>
            <person name="Hitch T.C.A."/>
            <person name="Clavel T."/>
        </authorList>
    </citation>
    <scope>NUCLEOTIDE SEQUENCE [LARGE SCALE GENOMIC DNA]</scope>
    <source>
        <strain evidence="2 3">BSM-383-APC-4H</strain>
    </source>
</reference>
<dbReference type="InterPro" id="IPR046062">
    <property type="entry name" value="DUF6020"/>
</dbReference>
<feature type="transmembrane region" description="Helical" evidence="1">
    <location>
        <begin position="608"/>
        <end position="625"/>
    </location>
</feature>
<dbReference type="Proteomes" id="UP000433359">
    <property type="component" value="Unassembled WGS sequence"/>
</dbReference>
<proteinExistence type="predicted"/>
<feature type="transmembrane region" description="Helical" evidence="1">
    <location>
        <begin position="375"/>
        <end position="398"/>
    </location>
</feature>
<feature type="transmembrane region" description="Helical" evidence="1">
    <location>
        <begin position="305"/>
        <end position="322"/>
    </location>
</feature>
<evidence type="ECO:0000313" key="2">
    <source>
        <dbReference type="EMBL" id="MSU82220.1"/>
    </source>
</evidence>
<feature type="transmembrane region" description="Helical" evidence="1">
    <location>
        <begin position="283"/>
        <end position="299"/>
    </location>
</feature>
<accession>A0A6N7YIJ0</accession>
<evidence type="ECO:0000256" key="1">
    <source>
        <dbReference type="SAM" id="Phobius"/>
    </source>
</evidence>
<name>A0A6N7YIJ0_9FIRM</name>
<dbReference type="Pfam" id="PF19484">
    <property type="entry name" value="DUF6020"/>
    <property type="match status" value="1"/>
</dbReference>
<protein>
    <recommendedName>
        <fullName evidence="4">Glycosyltransferase RgtA/B/C/D-like domain-containing protein</fullName>
    </recommendedName>
</protein>
<evidence type="ECO:0000313" key="3">
    <source>
        <dbReference type="Proteomes" id="UP000433359"/>
    </source>
</evidence>
<keyword evidence="1" id="KW-1133">Transmembrane helix</keyword>
<feature type="transmembrane region" description="Helical" evidence="1">
    <location>
        <begin position="12"/>
        <end position="31"/>
    </location>
</feature>
<feature type="transmembrane region" description="Helical" evidence="1">
    <location>
        <begin position="249"/>
        <end position="271"/>
    </location>
</feature>
<sequence>MGKTNRIQDHLKYIICAFFSSLSLCMSNTMYELSPEQIKQLGSNIEISCWKLMNSIHSPSYLICIVAILLYFAYCYLGSKLDKKYLFWGIPLSVLSSLIVLLCESYYITNTWNNVFGNITALSLSIIKGIGITILFLFIFGYIQSLRFRQIDQVLKSKVTKKYFFKIMGILLFCWIPYMVILFPGCMNPDTRDQIAQITRNVDLCWTAQTILLKSSSVILNNHHPVFYTWLISIFITIGKHIGSYAWGLELYCITQCIGLSATFSGFLIYIRKKGVPERLCKWITIFFALNPIFPIYGMTVMKDVPFSILILIAIIMIYEALKHPEKLTPVYMTILMLVLLVWMLLRNNGFYILIVLIPFIIGILWKSKKYLGKFLISFLIPMLIFQIGIQGFLFPALKISSGSVREMLSIPFQQTARYIQEYGDTLSTEEKDIILKVFNTPNHSVNDLAQQYVPDRADIIKSWYNKNTSKNDLKNYLKVWANGLIHHPNVYIQAFLNLNYSWFSFDSKQDNIYYNGITDKNIQKMLPDVENPKFLSPIRQILSYFIGSLSRIPFTSWIVEFSFYTWVYLLAFILMFVRKKYKELLATGMLYINYLICFIGPVAYMRYAIPMIVCLPFLLILTFMDEIRTTPSIY</sequence>
<feature type="transmembrane region" description="Helical" evidence="1">
    <location>
        <begin position="60"/>
        <end position="78"/>
    </location>
</feature>
<dbReference type="AlphaFoldDB" id="A0A6N7YIJ0"/>
<gene>
    <name evidence="2" type="ORF">FYJ25_07595</name>
</gene>
<feature type="transmembrane region" description="Helical" evidence="1">
    <location>
        <begin position="163"/>
        <end position="183"/>
    </location>
</feature>
<comment type="caution">
    <text evidence="2">The sequence shown here is derived from an EMBL/GenBank/DDBJ whole genome shotgun (WGS) entry which is preliminary data.</text>
</comment>
<dbReference type="EMBL" id="VULP01000013">
    <property type="protein sequence ID" value="MSU82220.1"/>
    <property type="molecule type" value="Genomic_DNA"/>
</dbReference>
<feature type="transmembrane region" description="Helical" evidence="1">
    <location>
        <begin position="119"/>
        <end position="143"/>
    </location>
</feature>
<feature type="transmembrane region" description="Helical" evidence="1">
    <location>
        <begin position="329"/>
        <end position="345"/>
    </location>
</feature>
<keyword evidence="1" id="KW-0812">Transmembrane</keyword>
<feature type="transmembrane region" description="Helical" evidence="1">
    <location>
        <begin position="85"/>
        <end position="107"/>
    </location>
</feature>
<feature type="transmembrane region" description="Helical" evidence="1">
    <location>
        <begin position="558"/>
        <end position="578"/>
    </location>
</feature>